<keyword evidence="2" id="KW-1133">Transmembrane helix</keyword>
<dbReference type="RefSeq" id="WP_106874009.1">
    <property type="nucleotide sequence ID" value="NZ_CP027845.1"/>
</dbReference>
<evidence type="ECO:0000313" key="4">
    <source>
        <dbReference type="Proteomes" id="UP000241762"/>
    </source>
</evidence>
<dbReference type="AlphaFoldDB" id="A0A2P1P7A4"/>
<name>A0A2P1P7A4_9RICK</name>
<evidence type="ECO:0000313" key="3">
    <source>
        <dbReference type="EMBL" id="AVP87136.1"/>
    </source>
</evidence>
<dbReference type="KEGG" id="ptc:phytr_1780"/>
<dbReference type="Pfam" id="PF10097">
    <property type="entry name" value="DUF2335"/>
    <property type="match status" value="1"/>
</dbReference>
<feature type="transmembrane region" description="Helical" evidence="2">
    <location>
        <begin position="111"/>
        <end position="133"/>
    </location>
</feature>
<keyword evidence="2" id="KW-0812">Transmembrane</keyword>
<feature type="region of interest" description="Disordered" evidence="1">
    <location>
        <begin position="144"/>
        <end position="178"/>
    </location>
</feature>
<gene>
    <name evidence="3" type="ORF">phytr_1780</name>
</gene>
<feature type="transmembrane region" description="Helical" evidence="2">
    <location>
        <begin position="86"/>
        <end position="105"/>
    </location>
</feature>
<accession>A0A2P1P7A4</accession>
<organism evidence="3 4">
    <name type="scientific">Candidatus Phycorickettsia trachydisci</name>
    <dbReference type="NCBI Taxonomy" id="2115978"/>
    <lineage>
        <taxon>Bacteria</taxon>
        <taxon>Pseudomonadati</taxon>
        <taxon>Pseudomonadota</taxon>
        <taxon>Alphaproteobacteria</taxon>
        <taxon>Rickettsiales</taxon>
        <taxon>Rickettsiaceae</taxon>
        <taxon>Candidatus Phycorickettsia</taxon>
    </lineage>
</organism>
<evidence type="ECO:0008006" key="5">
    <source>
        <dbReference type="Google" id="ProtNLM"/>
    </source>
</evidence>
<proteinExistence type="predicted"/>
<protein>
    <recommendedName>
        <fullName evidence="5">DUF2335 domain-containing protein</fullName>
    </recommendedName>
</protein>
<keyword evidence="2" id="KW-0472">Membrane</keyword>
<dbReference type="Proteomes" id="UP000241762">
    <property type="component" value="Chromosome"/>
</dbReference>
<sequence length="178" mass="20735">MSREVKHFFVEDNHLNKITPNLNHSYMHKVRNEFEGLMPPPEVLHAYEEIMPGTVEKLLGLMEQEQKHKHAMERAKIFMHSKTETIGKMFASFTIIIIAYATIVLSKKSLGHSLVFAAIAFTSIFAVSLVAYFRTTPVPKVAPEPVKKHEEIKVHQEPKPHWNQERQTKKRRTIRKRK</sequence>
<dbReference type="EMBL" id="CP027845">
    <property type="protein sequence ID" value="AVP87136.1"/>
    <property type="molecule type" value="Genomic_DNA"/>
</dbReference>
<dbReference type="InterPro" id="IPR019284">
    <property type="entry name" value="RP532"/>
</dbReference>
<dbReference type="OrthoDB" id="7366810at2"/>
<evidence type="ECO:0000256" key="1">
    <source>
        <dbReference type="SAM" id="MobiDB-lite"/>
    </source>
</evidence>
<feature type="compositionally biased region" description="Basic and acidic residues" evidence="1">
    <location>
        <begin position="145"/>
        <end position="167"/>
    </location>
</feature>
<keyword evidence="4" id="KW-1185">Reference proteome</keyword>
<feature type="compositionally biased region" description="Basic residues" evidence="1">
    <location>
        <begin position="168"/>
        <end position="178"/>
    </location>
</feature>
<reference evidence="3 4" key="1">
    <citation type="submission" date="2018-03" db="EMBL/GenBank/DDBJ databases">
        <title>A gene transfer event suggests a long-term partnership between eustigmatophyte algae and a novel lineage of endosymbiotic bacteria.</title>
        <authorList>
            <person name="Yurchenko T."/>
            <person name="Sevcikova T."/>
            <person name="Pribyl P."/>
            <person name="El Karkouri K."/>
            <person name="Klimes V."/>
            <person name="Amaral R."/>
            <person name="Zbrankova V."/>
            <person name="Kim E."/>
            <person name="Raoult D."/>
            <person name="Santos L.M.A."/>
            <person name="Elias M."/>
        </authorList>
    </citation>
    <scope>NUCLEOTIDE SEQUENCE [LARGE SCALE GENOMIC DNA]</scope>
    <source>
        <strain evidence="3">CCALA 838</strain>
    </source>
</reference>
<evidence type="ECO:0000256" key="2">
    <source>
        <dbReference type="SAM" id="Phobius"/>
    </source>
</evidence>